<feature type="domain" description="HTH tetR-type" evidence="5">
    <location>
        <begin position="10"/>
        <end position="68"/>
    </location>
</feature>
<dbReference type="SUPFAM" id="SSF46689">
    <property type="entry name" value="Homeodomain-like"/>
    <property type="match status" value="1"/>
</dbReference>
<keyword evidence="1" id="KW-0805">Transcription regulation</keyword>
<protein>
    <submittedName>
        <fullName evidence="6">TetR/AcrR family transcriptional regulator</fullName>
    </submittedName>
</protein>
<keyword evidence="2 4" id="KW-0238">DNA-binding</keyword>
<evidence type="ECO:0000256" key="1">
    <source>
        <dbReference type="ARBA" id="ARBA00023015"/>
    </source>
</evidence>
<dbReference type="PANTHER" id="PTHR30055:SF234">
    <property type="entry name" value="HTH-TYPE TRANSCRIPTIONAL REGULATOR BETI"/>
    <property type="match status" value="1"/>
</dbReference>
<accession>A0ABS8JES2</accession>
<evidence type="ECO:0000256" key="2">
    <source>
        <dbReference type="ARBA" id="ARBA00023125"/>
    </source>
</evidence>
<dbReference type="PANTHER" id="PTHR30055">
    <property type="entry name" value="HTH-TYPE TRANSCRIPTIONAL REGULATOR RUTR"/>
    <property type="match status" value="1"/>
</dbReference>
<reference evidence="6" key="1">
    <citation type="submission" date="2021-10" db="EMBL/GenBank/DDBJ databases">
        <authorList>
            <person name="Lyu M."/>
            <person name="Wang X."/>
            <person name="Meng X."/>
            <person name="Xu K."/>
        </authorList>
    </citation>
    <scope>NUCLEOTIDE SEQUENCE</scope>
    <source>
        <strain evidence="6">A6</strain>
    </source>
</reference>
<dbReference type="InterPro" id="IPR001647">
    <property type="entry name" value="HTH_TetR"/>
</dbReference>
<dbReference type="InterPro" id="IPR050109">
    <property type="entry name" value="HTH-type_TetR-like_transc_reg"/>
</dbReference>
<comment type="caution">
    <text evidence="6">The sequence shown here is derived from an EMBL/GenBank/DDBJ whole genome shotgun (WGS) entry which is preliminary data.</text>
</comment>
<keyword evidence="7" id="KW-1185">Reference proteome</keyword>
<feature type="DNA-binding region" description="H-T-H motif" evidence="4">
    <location>
        <begin position="31"/>
        <end position="50"/>
    </location>
</feature>
<dbReference type="InterPro" id="IPR009057">
    <property type="entry name" value="Homeodomain-like_sf"/>
</dbReference>
<sequence>MPDGRPNQRQRTRKDLLAAAAKLMQQGRTPTLDEVAEAAMVSRATAYRYFPGVEALLAEASVDVEVPEADAILKGANADPVARLERIDDALSSVIGTNEHALRTMLVHSLQRQAAGDESVPKRQNRRTPLIEAALEPARAEFKPADYKLLAKSLALVIGTEAMLVFKDVLRVDDAEARKVKRFMIRALVQAARK</sequence>
<evidence type="ECO:0000256" key="3">
    <source>
        <dbReference type="ARBA" id="ARBA00023163"/>
    </source>
</evidence>
<keyword evidence="3" id="KW-0804">Transcription</keyword>
<proteinExistence type="predicted"/>
<gene>
    <name evidence="6" type="ORF">LK996_02780</name>
</gene>
<name>A0ABS8JES2_9GAMM</name>
<evidence type="ECO:0000256" key="4">
    <source>
        <dbReference type="PROSITE-ProRule" id="PRU00335"/>
    </source>
</evidence>
<dbReference type="Pfam" id="PF00440">
    <property type="entry name" value="TetR_N"/>
    <property type="match status" value="1"/>
</dbReference>
<dbReference type="RefSeq" id="WP_230525646.1">
    <property type="nucleotide sequence ID" value="NZ_JAJGAK010000001.1"/>
</dbReference>
<evidence type="ECO:0000259" key="5">
    <source>
        <dbReference type="PROSITE" id="PS50977"/>
    </source>
</evidence>
<dbReference type="EMBL" id="JAJGAK010000001">
    <property type="protein sequence ID" value="MCC8362010.1"/>
    <property type="molecule type" value="Genomic_DNA"/>
</dbReference>
<organism evidence="6 7">
    <name type="scientific">Noviluteimonas lactosilytica</name>
    <dbReference type="NCBI Taxonomy" id="2888523"/>
    <lineage>
        <taxon>Bacteria</taxon>
        <taxon>Pseudomonadati</taxon>
        <taxon>Pseudomonadota</taxon>
        <taxon>Gammaproteobacteria</taxon>
        <taxon>Lysobacterales</taxon>
        <taxon>Lysobacteraceae</taxon>
        <taxon>Noviluteimonas</taxon>
    </lineage>
</organism>
<evidence type="ECO:0000313" key="7">
    <source>
        <dbReference type="Proteomes" id="UP001165293"/>
    </source>
</evidence>
<dbReference type="PROSITE" id="PS50977">
    <property type="entry name" value="HTH_TETR_2"/>
    <property type="match status" value="1"/>
</dbReference>
<dbReference type="Proteomes" id="UP001165293">
    <property type="component" value="Unassembled WGS sequence"/>
</dbReference>
<evidence type="ECO:0000313" key="6">
    <source>
        <dbReference type="EMBL" id="MCC8362010.1"/>
    </source>
</evidence>
<dbReference type="Gene3D" id="1.10.357.10">
    <property type="entry name" value="Tetracycline Repressor, domain 2"/>
    <property type="match status" value="1"/>
</dbReference>